<reference evidence="1" key="1">
    <citation type="submission" date="2022-07" db="EMBL/GenBank/DDBJ databases">
        <title>Phylogenomic reconstructions and comparative analyses of Kickxellomycotina fungi.</title>
        <authorList>
            <person name="Reynolds N.K."/>
            <person name="Stajich J.E."/>
            <person name="Barry K."/>
            <person name="Grigoriev I.V."/>
            <person name="Crous P."/>
            <person name="Smith M.E."/>
        </authorList>
    </citation>
    <scope>NUCLEOTIDE SEQUENCE</scope>
    <source>
        <strain evidence="1">CBS 109366</strain>
    </source>
</reference>
<sequence length="103" mass="11336">LALQQLRTLEIDNACEPVMFGQLLGMQDATSYALARAAVPIYKYVPYGTLDEVMPYLIRRAQENSAVAGAIRQEAASVMAEIRRRILRQSPRPRAAEASSANA</sequence>
<evidence type="ECO:0000313" key="1">
    <source>
        <dbReference type="EMBL" id="KAJ2758475.1"/>
    </source>
</evidence>
<keyword evidence="2" id="KW-1185">Reference proteome</keyword>
<accession>A0ACC1JIK4</accession>
<dbReference type="Proteomes" id="UP001140234">
    <property type="component" value="Unassembled WGS sequence"/>
</dbReference>
<dbReference type="EMBL" id="JANBUJ010004097">
    <property type="protein sequence ID" value="KAJ2758475.1"/>
    <property type="molecule type" value="Genomic_DNA"/>
</dbReference>
<name>A0ACC1JIK4_9FUNG</name>
<comment type="caution">
    <text evidence="1">The sequence shown here is derived from an EMBL/GenBank/DDBJ whole genome shotgun (WGS) entry which is preliminary data.</text>
</comment>
<gene>
    <name evidence="1" type="ORF">IWQ57_006821</name>
</gene>
<evidence type="ECO:0000313" key="2">
    <source>
        <dbReference type="Proteomes" id="UP001140234"/>
    </source>
</evidence>
<protein>
    <submittedName>
        <fullName evidence="1">Uncharacterized protein</fullName>
    </submittedName>
</protein>
<organism evidence="1 2">
    <name type="scientific">Coemansia nantahalensis</name>
    <dbReference type="NCBI Taxonomy" id="2789366"/>
    <lineage>
        <taxon>Eukaryota</taxon>
        <taxon>Fungi</taxon>
        <taxon>Fungi incertae sedis</taxon>
        <taxon>Zoopagomycota</taxon>
        <taxon>Kickxellomycotina</taxon>
        <taxon>Kickxellomycetes</taxon>
        <taxon>Kickxellales</taxon>
        <taxon>Kickxellaceae</taxon>
        <taxon>Coemansia</taxon>
    </lineage>
</organism>
<feature type="non-terminal residue" evidence="1">
    <location>
        <position position="1"/>
    </location>
</feature>
<proteinExistence type="predicted"/>